<feature type="domain" description="Glycosyltransferase 2-like" evidence="1">
    <location>
        <begin position="7"/>
        <end position="135"/>
    </location>
</feature>
<dbReference type="RefSeq" id="WP_146382534.1">
    <property type="nucleotide sequence ID" value="NZ_VOEJ01000006.1"/>
</dbReference>
<dbReference type="PANTHER" id="PTHR43685">
    <property type="entry name" value="GLYCOSYLTRANSFERASE"/>
    <property type="match status" value="1"/>
</dbReference>
<sequence length="267" mass="30473">MDKPLVSVIIPCYNSGKYLPEALDSVTRYHDASVYEIIIVDDGSTDAATIELLNTLKNKHIVISQENRGPAAARNTGVKAAKGEYLLMLDSDNKIEAAYIDEGIRILDANSKTAVVHAVPVFFGDSSKPRFNTGPFDMELILKENYIDNCAIIRRSVWVELGGQDESRAVMSHEDWDFWIRVTSAGYQFHFIDKPLFHYRILNTSLVNDFMLPGGNDGVYSYMYGKHAMLLSKYYTDLLNEANYSRLDRQQPLRSFIKFLRNKYFKK</sequence>
<dbReference type="CDD" id="cd00761">
    <property type="entry name" value="Glyco_tranf_GTA_type"/>
    <property type="match status" value="1"/>
</dbReference>
<evidence type="ECO:0000259" key="1">
    <source>
        <dbReference type="Pfam" id="PF00535"/>
    </source>
</evidence>
<dbReference type="GO" id="GO:0016740">
    <property type="term" value="F:transferase activity"/>
    <property type="evidence" value="ECO:0007669"/>
    <property type="project" value="UniProtKB-KW"/>
</dbReference>
<reference evidence="2 3" key="1">
    <citation type="submission" date="2019-07" db="EMBL/GenBank/DDBJ databases">
        <authorList>
            <person name="Kim J."/>
        </authorList>
    </citation>
    <scope>NUCLEOTIDE SEQUENCE [LARGE SCALE GENOMIC DNA]</scope>
    <source>
        <strain evidence="3">dk17</strain>
    </source>
</reference>
<dbReference type="Gene3D" id="3.90.550.10">
    <property type="entry name" value="Spore Coat Polysaccharide Biosynthesis Protein SpsA, Chain A"/>
    <property type="match status" value="1"/>
</dbReference>
<gene>
    <name evidence="2" type="ORF">FPZ43_13945</name>
</gene>
<dbReference type="PANTHER" id="PTHR43685:SF2">
    <property type="entry name" value="GLYCOSYLTRANSFERASE 2-LIKE DOMAIN-CONTAINING PROTEIN"/>
    <property type="match status" value="1"/>
</dbReference>
<evidence type="ECO:0000313" key="3">
    <source>
        <dbReference type="Proteomes" id="UP000320042"/>
    </source>
</evidence>
<dbReference type="Proteomes" id="UP000320042">
    <property type="component" value="Unassembled WGS sequence"/>
</dbReference>
<dbReference type="InterPro" id="IPR029044">
    <property type="entry name" value="Nucleotide-diphossugar_trans"/>
</dbReference>
<dbReference type="OrthoDB" id="6638511at2"/>
<proteinExistence type="predicted"/>
<evidence type="ECO:0000313" key="2">
    <source>
        <dbReference type="EMBL" id="TWR27568.1"/>
    </source>
</evidence>
<dbReference type="AlphaFoldDB" id="A0A563U8B4"/>
<name>A0A563U8B4_9SPHI</name>
<dbReference type="Pfam" id="PF00535">
    <property type="entry name" value="Glycos_transf_2"/>
    <property type="match status" value="1"/>
</dbReference>
<dbReference type="InterPro" id="IPR001173">
    <property type="entry name" value="Glyco_trans_2-like"/>
</dbReference>
<organism evidence="2 3">
    <name type="scientific">Mucilaginibacter pallidiroseus</name>
    <dbReference type="NCBI Taxonomy" id="2599295"/>
    <lineage>
        <taxon>Bacteria</taxon>
        <taxon>Pseudomonadati</taxon>
        <taxon>Bacteroidota</taxon>
        <taxon>Sphingobacteriia</taxon>
        <taxon>Sphingobacteriales</taxon>
        <taxon>Sphingobacteriaceae</taxon>
        <taxon>Mucilaginibacter</taxon>
    </lineage>
</organism>
<keyword evidence="3" id="KW-1185">Reference proteome</keyword>
<dbReference type="EMBL" id="VOEJ01000006">
    <property type="protein sequence ID" value="TWR27568.1"/>
    <property type="molecule type" value="Genomic_DNA"/>
</dbReference>
<protein>
    <submittedName>
        <fullName evidence="2">Glycosyltransferase family 2 protein</fullName>
    </submittedName>
</protein>
<comment type="caution">
    <text evidence="2">The sequence shown here is derived from an EMBL/GenBank/DDBJ whole genome shotgun (WGS) entry which is preliminary data.</text>
</comment>
<dbReference type="SUPFAM" id="SSF53448">
    <property type="entry name" value="Nucleotide-diphospho-sugar transferases"/>
    <property type="match status" value="1"/>
</dbReference>
<keyword evidence="2" id="KW-0808">Transferase</keyword>
<accession>A0A563U8B4</accession>
<dbReference type="InterPro" id="IPR050834">
    <property type="entry name" value="Glycosyltransf_2"/>
</dbReference>